<evidence type="ECO:0000256" key="2">
    <source>
        <dbReference type="ARBA" id="ARBA00023125"/>
    </source>
</evidence>
<protein>
    <submittedName>
        <fullName evidence="6">TetR/AcrR family transcriptional regulator</fullName>
    </submittedName>
</protein>
<keyword evidence="7" id="KW-1185">Reference proteome</keyword>
<dbReference type="PRINTS" id="PR00455">
    <property type="entry name" value="HTHTETR"/>
</dbReference>
<keyword evidence="1" id="KW-0805">Transcription regulation</keyword>
<comment type="caution">
    <text evidence="6">The sequence shown here is derived from an EMBL/GenBank/DDBJ whole genome shotgun (WGS) entry which is preliminary data.</text>
</comment>
<dbReference type="OrthoDB" id="9809772at2"/>
<dbReference type="AlphaFoldDB" id="A0A3D9CWZ3"/>
<dbReference type="InterPro" id="IPR036271">
    <property type="entry name" value="Tet_transcr_reg_TetR-rel_C_sf"/>
</dbReference>
<dbReference type="SUPFAM" id="SSF48498">
    <property type="entry name" value="Tetracyclin repressor-like, C-terminal domain"/>
    <property type="match status" value="1"/>
</dbReference>
<reference evidence="6 7" key="1">
    <citation type="journal article" date="2006" name="Int. J. Syst. Evol. Microbiol.">
        <title>Chryseobacterium hispanicum sp. nov., isolated from the drinking water distribution system of Sevilla, Spain.</title>
        <authorList>
            <person name="Gallego V."/>
            <person name="Garcia M.T."/>
            <person name="Ventosa A."/>
        </authorList>
    </citation>
    <scope>NUCLEOTIDE SEQUENCE [LARGE SCALE GENOMIC DNA]</scope>
    <source>
        <strain evidence="6 7">KCTC 22104</strain>
    </source>
</reference>
<organism evidence="6 7">
    <name type="scientific">Epilithonimonas hispanica</name>
    <dbReference type="NCBI Taxonomy" id="358687"/>
    <lineage>
        <taxon>Bacteria</taxon>
        <taxon>Pseudomonadati</taxon>
        <taxon>Bacteroidota</taxon>
        <taxon>Flavobacteriia</taxon>
        <taxon>Flavobacteriales</taxon>
        <taxon>Weeksellaceae</taxon>
        <taxon>Chryseobacterium group</taxon>
        <taxon>Epilithonimonas</taxon>
    </lineage>
</organism>
<dbReference type="InterPro" id="IPR009057">
    <property type="entry name" value="Homeodomain-like_sf"/>
</dbReference>
<dbReference type="RefSeq" id="WP_116035080.1">
    <property type="nucleotide sequence ID" value="NZ_JBHLVV010000062.1"/>
</dbReference>
<name>A0A3D9CWZ3_9FLAO</name>
<evidence type="ECO:0000313" key="7">
    <source>
        <dbReference type="Proteomes" id="UP000256326"/>
    </source>
</evidence>
<evidence type="ECO:0000256" key="4">
    <source>
        <dbReference type="PROSITE-ProRule" id="PRU00335"/>
    </source>
</evidence>
<evidence type="ECO:0000256" key="3">
    <source>
        <dbReference type="ARBA" id="ARBA00023163"/>
    </source>
</evidence>
<dbReference type="InterPro" id="IPR001647">
    <property type="entry name" value="HTH_TetR"/>
</dbReference>
<dbReference type="PANTHER" id="PTHR47506:SF6">
    <property type="entry name" value="HTH-TYPE TRANSCRIPTIONAL REPRESSOR NEMR"/>
    <property type="match status" value="1"/>
</dbReference>
<sequence length="187" mass="21438">METKQLIVGTANNLLIERGFNAFSYKNISEQIGIKTSSIHYHFPSKTDLGIALIKSHHEILKKTIEKNNEKTPLEKLKKLFLYYERLAIAHKVCIIGAFTSDINTLEESVRGEILTFANSVVDWANSILEEGQRQNVFKQLFNTQLKAKLLIANLMSLVQLARIEKNNHSFEQMMEMILDDLTIKTE</sequence>
<dbReference type="PROSITE" id="PS50977">
    <property type="entry name" value="HTH_TETR_2"/>
    <property type="match status" value="1"/>
</dbReference>
<evidence type="ECO:0000259" key="5">
    <source>
        <dbReference type="PROSITE" id="PS50977"/>
    </source>
</evidence>
<feature type="DNA-binding region" description="H-T-H motif" evidence="4">
    <location>
        <begin position="24"/>
        <end position="43"/>
    </location>
</feature>
<dbReference type="EMBL" id="QNUG01000018">
    <property type="protein sequence ID" value="REC70286.1"/>
    <property type="molecule type" value="Genomic_DNA"/>
</dbReference>
<keyword evidence="2 4" id="KW-0238">DNA-binding</keyword>
<dbReference type="Gene3D" id="1.10.357.10">
    <property type="entry name" value="Tetracycline Repressor, domain 2"/>
    <property type="match status" value="1"/>
</dbReference>
<dbReference type="PANTHER" id="PTHR47506">
    <property type="entry name" value="TRANSCRIPTIONAL REGULATORY PROTEIN"/>
    <property type="match status" value="1"/>
</dbReference>
<dbReference type="SUPFAM" id="SSF46689">
    <property type="entry name" value="Homeodomain-like"/>
    <property type="match status" value="1"/>
</dbReference>
<gene>
    <name evidence="6" type="ORF">DRF58_09900</name>
</gene>
<dbReference type="Proteomes" id="UP000256326">
    <property type="component" value="Unassembled WGS sequence"/>
</dbReference>
<proteinExistence type="predicted"/>
<evidence type="ECO:0000313" key="6">
    <source>
        <dbReference type="EMBL" id="REC70286.1"/>
    </source>
</evidence>
<dbReference type="Pfam" id="PF00440">
    <property type="entry name" value="TetR_N"/>
    <property type="match status" value="1"/>
</dbReference>
<keyword evidence="3" id="KW-0804">Transcription</keyword>
<evidence type="ECO:0000256" key="1">
    <source>
        <dbReference type="ARBA" id="ARBA00023015"/>
    </source>
</evidence>
<feature type="domain" description="HTH tetR-type" evidence="5">
    <location>
        <begin position="1"/>
        <end position="61"/>
    </location>
</feature>
<dbReference type="GO" id="GO:0003677">
    <property type="term" value="F:DNA binding"/>
    <property type="evidence" value="ECO:0007669"/>
    <property type="project" value="UniProtKB-UniRule"/>
</dbReference>
<accession>A0A3D9CWZ3</accession>